<sequence>MAVESVGEPERGWRGLNAALRHYGIWPAMGPLPRGGVFAGKTCRVSFSSDLNRSRSGATAPLRRDSMLRECRHKSKHRAAR</sequence>
<accession>A0ABR1XC28</accession>
<gene>
    <name evidence="2" type="ORF">PG997_000885</name>
</gene>
<dbReference type="Proteomes" id="UP001433268">
    <property type="component" value="Unassembled WGS sequence"/>
</dbReference>
<name>A0ABR1XC28_9PEZI</name>
<reference evidence="2 3" key="1">
    <citation type="submission" date="2023-01" db="EMBL/GenBank/DDBJ databases">
        <title>Analysis of 21 Apiospora genomes using comparative genomics revels a genus with tremendous synthesis potential of carbohydrate active enzymes and secondary metabolites.</title>
        <authorList>
            <person name="Sorensen T."/>
        </authorList>
    </citation>
    <scope>NUCLEOTIDE SEQUENCE [LARGE SCALE GENOMIC DNA]</scope>
    <source>
        <strain evidence="2 3">CBS 114990</strain>
    </source>
</reference>
<dbReference type="GeneID" id="92038260"/>
<dbReference type="EMBL" id="JAQQWN010000002">
    <property type="protein sequence ID" value="KAK8094200.1"/>
    <property type="molecule type" value="Genomic_DNA"/>
</dbReference>
<organism evidence="2 3">
    <name type="scientific">Apiospora hydei</name>
    <dbReference type="NCBI Taxonomy" id="1337664"/>
    <lineage>
        <taxon>Eukaryota</taxon>
        <taxon>Fungi</taxon>
        <taxon>Dikarya</taxon>
        <taxon>Ascomycota</taxon>
        <taxon>Pezizomycotina</taxon>
        <taxon>Sordariomycetes</taxon>
        <taxon>Xylariomycetidae</taxon>
        <taxon>Amphisphaeriales</taxon>
        <taxon>Apiosporaceae</taxon>
        <taxon>Apiospora</taxon>
    </lineage>
</organism>
<keyword evidence="3" id="KW-1185">Reference proteome</keyword>
<evidence type="ECO:0000313" key="3">
    <source>
        <dbReference type="Proteomes" id="UP001433268"/>
    </source>
</evidence>
<feature type="region of interest" description="Disordered" evidence="1">
    <location>
        <begin position="49"/>
        <end position="81"/>
    </location>
</feature>
<proteinExistence type="predicted"/>
<feature type="compositionally biased region" description="Basic residues" evidence="1">
    <location>
        <begin position="71"/>
        <end position="81"/>
    </location>
</feature>
<evidence type="ECO:0000256" key="1">
    <source>
        <dbReference type="SAM" id="MobiDB-lite"/>
    </source>
</evidence>
<comment type="caution">
    <text evidence="2">The sequence shown here is derived from an EMBL/GenBank/DDBJ whole genome shotgun (WGS) entry which is preliminary data.</text>
</comment>
<dbReference type="RefSeq" id="XP_066674973.1">
    <property type="nucleotide sequence ID" value="XM_066805200.1"/>
</dbReference>
<evidence type="ECO:0000313" key="2">
    <source>
        <dbReference type="EMBL" id="KAK8094200.1"/>
    </source>
</evidence>
<protein>
    <recommendedName>
        <fullName evidence="4">Transposase</fullName>
    </recommendedName>
</protein>
<evidence type="ECO:0008006" key="4">
    <source>
        <dbReference type="Google" id="ProtNLM"/>
    </source>
</evidence>